<dbReference type="PROSITE" id="PS51186">
    <property type="entry name" value="GNAT"/>
    <property type="match status" value="1"/>
</dbReference>
<dbReference type="EMBL" id="VIVL01000032">
    <property type="protein sequence ID" value="TWD72059.1"/>
    <property type="molecule type" value="Genomic_DNA"/>
</dbReference>
<protein>
    <submittedName>
        <fullName evidence="2">Putative acetyltransferase</fullName>
    </submittedName>
</protein>
<comment type="caution">
    <text evidence="2">The sequence shown here is derived from an EMBL/GenBank/DDBJ whole genome shotgun (WGS) entry which is preliminary data.</text>
</comment>
<evidence type="ECO:0000313" key="2">
    <source>
        <dbReference type="EMBL" id="TWD72059.1"/>
    </source>
</evidence>
<dbReference type="RefSeq" id="WP_145747829.1">
    <property type="nucleotide sequence ID" value="NZ_VIVL01000032.1"/>
</dbReference>
<dbReference type="PANTHER" id="PTHR43617">
    <property type="entry name" value="L-AMINO ACID N-ACETYLTRANSFERASE"/>
    <property type="match status" value="1"/>
</dbReference>
<evidence type="ECO:0000259" key="1">
    <source>
        <dbReference type="PROSITE" id="PS51186"/>
    </source>
</evidence>
<dbReference type="CDD" id="cd04301">
    <property type="entry name" value="NAT_SF"/>
    <property type="match status" value="1"/>
</dbReference>
<dbReference type="InterPro" id="IPR016181">
    <property type="entry name" value="Acyl_CoA_acyltransferase"/>
</dbReference>
<proteinExistence type="predicted"/>
<dbReference type="SUPFAM" id="SSF55729">
    <property type="entry name" value="Acyl-CoA N-acyltransferases (Nat)"/>
    <property type="match status" value="1"/>
</dbReference>
<name>A0A561AZL8_9BURK</name>
<gene>
    <name evidence="2" type="ORF">FB547_1323</name>
</gene>
<dbReference type="Pfam" id="PF13508">
    <property type="entry name" value="Acetyltransf_7"/>
    <property type="match status" value="1"/>
</dbReference>
<organism evidence="2 3">
    <name type="scientific">Variovorax beijingensis</name>
    <dbReference type="NCBI Taxonomy" id="2496117"/>
    <lineage>
        <taxon>Bacteria</taxon>
        <taxon>Pseudomonadati</taxon>
        <taxon>Pseudomonadota</taxon>
        <taxon>Betaproteobacteria</taxon>
        <taxon>Burkholderiales</taxon>
        <taxon>Comamonadaceae</taxon>
        <taxon>Variovorax</taxon>
    </lineage>
</organism>
<sequence length="169" mass="17596">MSVEIRNEMANDVDAIDAVTTAAFLATPHTDHTEQFIVKALRKAGKLTVSLVAAVDGEVVGHVAVSPVSISDGASGWHGLGPISVLPAYQGQGVGSRLMREALSALRESGAFGCVVLGEPGFYGRFGFRAEPGLVLPNVPPEYFQAVSFGGAAMPCGNVSYDESFNARA</sequence>
<dbReference type="InterPro" id="IPR050276">
    <property type="entry name" value="MshD_Acetyltransferase"/>
</dbReference>
<dbReference type="AlphaFoldDB" id="A0A561AZL8"/>
<dbReference type="PANTHER" id="PTHR43617:SF2">
    <property type="entry name" value="UPF0039 PROTEIN SLL0451"/>
    <property type="match status" value="1"/>
</dbReference>
<dbReference type="Proteomes" id="UP000319722">
    <property type="component" value="Unassembled WGS sequence"/>
</dbReference>
<dbReference type="GO" id="GO:0016747">
    <property type="term" value="F:acyltransferase activity, transferring groups other than amino-acyl groups"/>
    <property type="evidence" value="ECO:0007669"/>
    <property type="project" value="InterPro"/>
</dbReference>
<dbReference type="Gene3D" id="3.40.630.30">
    <property type="match status" value="1"/>
</dbReference>
<dbReference type="InterPro" id="IPR000182">
    <property type="entry name" value="GNAT_dom"/>
</dbReference>
<evidence type="ECO:0000313" key="3">
    <source>
        <dbReference type="Proteomes" id="UP000319722"/>
    </source>
</evidence>
<reference evidence="2 3" key="1">
    <citation type="submission" date="2019-06" db="EMBL/GenBank/DDBJ databases">
        <title>Sorghum-associated microbial communities from plants grown in Nebraska, USA.</title>
        <authorList>
            <person name="Schachtman D."/>
        </authorList>
    </citation>
    <scope>NUCLEOTIDE SEQUENCE [LARGE SCALE GENOMIC DNA]</scope>
    <source>
        <strain evidence="2 3">T529</strain>
    </source>
</reference>
<accession>A0A561AZL8</accession>
<dbReference type="OrthoDB" id="9797178at2"/>
<keyword evidence="2" id="KW-0808">Transferase</keyword>
<feature type="domain" description="N-acetyltransferase" evidence="1">
    <location>
        <begin position="3"/>
        <end position="148"/>
    </location>
</feature>